<comment type="caution">
    <text evidence="1">The sequence shown here is derived from an EMBL/GenBank/DDBJ whole genome shotgun (WGS) entry which is preliminary data.</text>
</comment>
<dbReference type="CDD" id="cd02972">
    <property type="entry name" value="DsbA_family"/>
    <property type="match status" value="1"/>
</dbReference>
<reference evidence="1 2" key="1">
    <citation type="submission" date="2017-11" db="EMBL/GenBank/DDBJ databases">
        <title>De-novo sequencing of pomegranate (Punica granatum L.) genome.</title>
        <authorList>
            <person name="Akparov Z."/>
            <person name="Amiraslanov A."/>
            <person name="Hajiyeva S."/>
            <person name="Abbasov M."/>
            <person name="Kaur K."/>
            <person name="Hamwieh A."/>
            <person name="Solovyev V."/>
            <person name="Salamov A."/>
            <person name="Braich B."/>
            <person name="Kosarev P."/>
            <person name="Mahmoud A."/>
            <person name="Hajiyev E."/>
            <person name="Babayeva S."/>
            <person name="Izzatullayeva V."/>
            <person name="Mammadov A."/>
            <person name="Mammadov A."/>
            <person name="Sharifova S."/>
            <person name="Ojaghi J."/>
            <person name="Eynullazada K."/>
            <person name="Bayramov B."/>
            <person name="Abdulazimova A."/>
            <person name="Shahmuradov I."/>
        </authorList>
    </citation>
    <scope>NUCLEOTIDE SEQUENCE [LARGE SCALE GENOMIC DNA]</scope>
    <source>
        <strain evidence="2">cv. AG2017</strain>
        <tissue evidence="1">Leaf</tissue>
    </source>
</reference>
<dbReference type="GeneID" id="116215541"/>
<dbReference type="Proteomes" id="UP000233551">
    <property type="component" value="Unassembled WGS sequence"/>
</dbReference>
<dbReference type="OrthoDB" id="37297at2759"/>
<protein>
    <submittedName>
        <fullName evidence="1">Uncharacterized protein</fullName>
    </submittedName>
</protein>
<dbReference type="STRING" id="22663.A0A2I0L363"/>
<dbReference type="InterPro" id="IPR012336">
    <property type="entry name" value="Thioredoxin-like_fold"/>
</dbReference>
<sequence length="213" mass="24011">MMLLRSALSLLFLLAVVRSQSLPPAKYDGFVYTKGRVDPDPVAIEAFLDPLCPYSRDSWPSLKKTVAHYGRRVWLIVHLLPLPYHDNAYAASRALHIVNKLNSSGTFPLLELFFKHQERFYGAQTINKTRASVIKDIQRLASKVADCSGVEAGFNDRQTDLRTRVSFKYSASRGVYGTPTFFLNGFLVPDNGSTIDYNGWRHLIDPLLSSREA</sequence>
<name>A0A2I0L363_PUNGR</name>
<dbReference type="EMBL" id="PGOL01000185">
    <property type="protein sequence ID" value="PKI75149.1"/>
    <property type="molecule type" value="Genomic_DNA"/>
</dbReference>
<keyword evidence="2" id="KW-1185">Reference proteome</keyword>
<proteinExistence type="predicted"/>
<dbReference type="SUPFAM" id="SSF52833">
    <property type="entry name" value="Thioredoxin-like"/>
    <property type="match status" value="1"/>
</dbReference>
<organism evidence="1 2">
    <name type="scientific">Punica granatum</name>
    <name type="common">Pomegranate</name>
    <dbReference type="NCBI Taxonomy" id="22663"/>
    <lineage>
        <taxon>Eukaryota</taxon>
        <taxon>Viridiplantae</taxon>
        <taxon>Streptophyta</taxon>
        <taxon>Embryophyta</taxon>
        <taxon>Tracheophyta</taxon>
        <taxon>Spermatophyta</taxon>
        <taxon>Magnoliopsida</taxon>
        <taxon>eudicotyledons</taxon>
        <taxon>Gunneridae</taxon>
        <taxon>Pentapetalae</taxon>
        <taxon>rosids</taxon>
        <taxon>malvids</taxon>
        <taxon>Myrtales</taxon>
        <taxon>Lythraceae</taxon>
        <taxon>Punica</taxon>
    </lineage>
</organism>
<evidence type="ECO:0000313" key="1">
    <source>
        <dbReference type="EMBL" id="PKI75149.1"/>
    </source>
</evidence>
<gene>
    <name evidence="1" type="ORF">CRG98_004484</name>
</gene>
<dbReference type="AlphaFoldDB" id="A0A2I0L363"/>
<dbReference type="PANTHER" id="PTHR33875:SF2">
    <property type="entry name" value="ACR183CP"/>
    <property type="match status" value="1"/>
</dbReference>
<dbReference type="Gene3D" id="3.40.30.10">
    <property type="entry name" value="Glutaredoxin"/>
    <property type="match status" value="1"/>
</dbReference>
<dbReference type="InterPro" id="IPR036249">
    <property type="entry name" value="Thioredoxin-like_sf"/>
</dbReference>
<evidence type="ECO:0000313" key="2">
    <source>
        <dbReference type="Proteomes" id="UP000233551"/>
    </source>
</evidence>
<dbReference type="PANTHER" id="PTHR33875">
    <property type="entry name" value="OS09G0542200 PROTEIN"/>
    <property type="match status" value="1"/>
</dbReference>
<accession>A0A2I0L363</accession>
<dbReference type="Pfam" id="PF13462">
    <property type="entry name" value="Thioredoxin_4"/>
    <property type="match status" value="1"/>
</dbReference>